<feature type="domain" description="TerB-C" evidence="3">
    <location>
        <begin position="613"/>
        <end position="734"/>
    </location>
</feature>
<dbReference type="Proteomes" id="UP000275394">
    <property type="component" value="Unassembled WGS sequence"/>
</dbReference>
<evidence type="ECO:0000259" key="1">
    <source>
        <dbReference type="Pfam" id="PF05099"/>
    </source>
</evidence>
<protein>
    <submittedName>
        <fullName evidence="4">Tellurite resistance protein TerB</fullName>
    </submittedName>
</protein>
<gene>
    <name evidence="4" type="ORF">EDC56_2575</name>
</gene>
<sequence>MELLIIIIVGVVIYAVAKNSLKKPAPLDDVENELTDFRITVSTSTSYSSEPESKNKKPGKWVQPGEAIKVGSESISGGYFYTGGSLKSLDGYDTEASLIDPTLKLNNSSPDYGGDDMGYWPTYGQISPQSRAAYIEWLASDRKDPEAYIGYVFLYFYGLERRILVDAAAGDVSDSEIDALINELQRLRTIYGDNRSFNGYATGLLSHAWALYKPDQHPDKSILLAKRGFTSVFKLQLAKTVDRGEPVTSELALVWIKSHPEFSLRTPARRCEQEFDELFAMRYKKKFGDGLVIAPNKTKVQLEYYPASSSLRGSHGTKVDLPDASRLKAPVKKLMVLAEVCTVELEAYSRFIGKPENSRESLAAAAYLPTDLAASSSNSQFDQLKSWIASKIDSESGLVTTEELLSQLGEEAPLKINKKEAIMLAGLVEKSGFGLAPDVRYHQAKPELNGNVVLFNKAHGEGFKPSNAFNQVGTILRLGAMVASIDGHIDNSEIDLLEKLISEDKQLKKDEKPSLQAYLHWRLNTKVNMTGLKARLESISDREKTAVSHILVGVALADGNVDPTEIKQLEKLYTSLGLDKSMVSSDIHSLTSRKVAPEPTASTSAKQPESLVSSEFSLNYELINIHGSETDDVKAILGSIFVDETIDDEPEVVEGLPTVGTITGLDASHTRFYETLITKEQWASEEVRSLCKELNLMMNGAIETLNDWAFENLDAPIVEDGSTVFVDLELAEEIAAL</sequence>
<dbReference type="InterPro" id="IPR029024">
    <property type="entry name" value="TerB-like"/>
</dbReference>
<keyword evidence="5" id="KW-1185">Reference proteome</keyword>
<comment type="caution">
    <text evidence="4">The sequence shown here is derived from an EMBL/GenBank/DDBJ whole genome shotgun (WGS) entry which is preliminary data.</text>
</comment>
<dbReference type="Gene3D" id="1.10.3680.10">
    <property type="entry name" value="TerB-like"/>
    <property type="match status" value="1"/>
</dbReference>
<dbReference type="InterPro" id="IPR028932">
    <property type="entry name" value="TerB-C"/>
</dbReference>
<name>A0A3N2DJG2_9GAMM</name>
<dbReference type="Pfam" id="PF13208">
    <property type="entry name" value="TerB_N"/>
    <property type="match status" value="1"/>
</dbReference>
<organism evidence="4 5">
    <name type="scientific">Sinobacterium caligoides</name>
    <dbReference type="NCBI Taxonomy" id="933926"/>
    <lineage>
        <taxon>Bacteria</taxon>
        <taxon>Pseudomonadati</taxon>
        <taxon>Pseudomonadota</taxon>
        <taxon>Gammaproteobacteria</taxon>
        <taxon>Cellvibrionales</taxon>
        <taxon>Spongiibacteraceae</taxon>
        <taxon>Sinobacterium</taxon>
    </lineage>
</organism>
<evidence type="ECO:0000259" key="3">
    <source>
        <dbReference type="Pfam" id="PF15615"/>
    </source>
</evidence>
<feature type="domain" description="Co-chaperone DjlA N-terminal" evidence="1">
    <location>
        <begin position="478"/>
        <end position="581"/>
    </location>
</feature>
<reference evidence="4 5" key="1">
    <citation type="submission" date="2018-11" db="EMBL/GenBank/DDBJ databases">
        <title>Genomic Encyclopedia of Type Strains, Phase IV (KMG-IV): sequencing the most valuable type-strain genomes for metagenomic binning, comparative biology and taxonomic classification.</title>
        <authorList>
            <person name="Goeker M."/>
        </authorList>
    </citation>
    <scope>NUCLEOTIDE SEQUENCE [LARGE SCALE GENOMIC DNA]</scope>
    <source>
        <strain evidence="4 5">DSM 100316</strain>
    </source>
</reference>
<dbReference type="InterPro" id="IPR025266">
    <property type="entry name" value="TerB_N"/>
</dbReference>
<dbReference type="Pfam" id="PF15615">
    <property type="entry name" value="TerB_C"/>
    <property type="match status" value="1"/>
</dbReference>
<proteinExistence type="predicted"/>
<dbReference type="CDD" id="cd07176">
    <property type="entry name" value="terB"/>
    <property type="match status" value="1"/>
</dbReference>
<feature type="domain" description="TerB N-terminal" evidence="2">
    <location>
        <begin position="64"/>
        <end position="268"/>
    </location>
</feature>
<dbReference type="AlphaFoldDB" id="A0A3N2DJG2"/>
<accession>A0A3N2DJG2</accession>
<dbReference type="RefSeq" id="WP_123712942.1">
    <property type="nucleotide sequence ID" value="NZ_RKHR01000005.1"/>
</dbReference>
<evidence type="ECO:0000313" key="5">
    <source>
        <dbReference type="Proteomes" id="UP000275394"/>
    </source>
</evidence>
<dbReference type="InterPro" id="IPR007791">
    <property type="entry name" value="DjlA_N"/>
</dbReference>
<dbReference type="OrthoDB" id="227636at2"/>
<evidence type="ECO:0000313" key="4">
    <source>
        <dbReference type="EMBL" id="ROR99940.1"/>
    </source>
</evidence>
<dbReference type="SUPFAM" id="SSF158682">
    <property type="entry name" value="TerB-like"/>
    <property type="match status" value="1"/>
</dbReference>
<dbReference type="Pfam" id="PF05099">
    <property type="entry name" value="TerB"/>
    <property type="match status" value="1"/>
</dbReference>
<evidence type="ECO:0000259" key="2">
    <source>
        <dbReference type="Pfam" id="PF13208"/>
    </source>
</evidence>
<dbReference type="EMBL" id="RKHR01000005">
    <property type="protein sequence ID" value="ROR99940.1"/>
    <property type="molecule type" value="Genomic_DNA"/>
</dbReference>